<dbReference type="SUPFAM" id="SSF89796">
    <property type="entry name" value="CoA-transferase family III (CaiB/BaiF)"/>
    <property type="match status" value="1"/>
</dbReference>
<reference evidence="2 3" key="1">
    <citation type="submission" date="2020-09" db="EMBL/GenBank/DDBJ databases">
        <title>Roseomonas.</title>
        <authorList>
            <person name="Zhu W."/>
        </authorList>
    </citation>
    <scope>NUCLEOTIDE SEQUENCE [LARGE SCALE GENOMIC DNA]</scope>
    <source>
        <strain evidence="2 3">573</strain>
    </source>
</reference>
<dbReference type="Gene3D" id="3.40.50.10540">
    <property type="entry name" value="Crotonobetainyl-coa:carnitine coa-transferase, domain 1"/>
    <property type="match status" value="1"/>
</dbReference>
<proteinExistence type="predicted"/>
<dbReference type="PANTHER" id="PTHR48207:SF3">
    <property type="entry name" value="SUCCINATE--HYDROXYMETHYLGLUTARATE COA-TRANSFERASE"/>
    <property type="match status" value="1"/>
</dbReference>
<dbReference type="GO" id="GO:0016740">
    <property type="term" value="F:transferase activity"/>
    <property type="evidence" value="ECO:0007669"/>
    <property type="project" value="UniProtKB-KW"/>
</dbReference>
<dbReference type="Gene3D" id="3.30.1540.10">
    <property type="entry name" value="formyl-coa transferase, domain 3"/>
    <property type="match status" value="1"/>
</dbReference>
<dbReference type="Proteomes" id="UP001518989">
    <property type="component" value="Unassembled WGS sequence"/>
</dbReference>
<organism evidence="2 3">
    <name type="scientific">Roseomonas haemaphysalidis</name>
    <dbReference type="NCBI Taxonomy" id="2768162"/>
    <lineage>
        <taxon>Bacteria</taxon>
        <taxon>Pseudomonadati</taxon>
        <taxon>Pseudomonadota</taxon>
        <taxon>Alphaproteobacteria</taxon>
        <taxon>Acetobacterales</taxon>
        <taxon>Roseomonadaceae</taxon>
        <taxon>Roseomonas</taxon>
    </lineage>
</organism>
<dbReference type="InterPro" id="IPR023606">
    <property type="entry name" value="CoA-Trfase_III_dom_1_sf"/>
</dbReference>
<evidence type="ECO:0000313" key="3">
    <source>
        <dbReference type="Proteomes" id="UP001518989"/>
    </source>
</evidence>
<evidence type="ECO:0000313" key="2">
    <source>
        <dbReference type="EMBL" id="MBO1078014.1"/>
    </source>
</evidence>
<keyword evidence="3" id="KW-1185">Reference proteome</keyword>
<gene>
    <name evidence="2" type="ORF">IAI61_03155</name>
</gene>
<accession>A0ABS3KKM0</accession>
<protein>
    <submittedName>
        <fullName evidence="2">CoA transferase</fullName>
    </submittedName>
</protein>
<dbReference type="InterPro" id="IPR044855">
    <property type="entry name" value="CoA-Trfase_III_dom3_sf"/>
</dbReference>
<dbReference type="InterPro" id="IPR050483">
    <property type="entry name" value="CoA-transferase_III_domain"/>
</dbReference>
<sequence>MTQPLSGVRVVDLTRILSGPFCTALLGDMGADVVKIEPPGDGDPVRTNGAIIEGMSWYFAAFNRNKRSVSLDLRSEAGRETLARLLKKADVLVENFRPGVLAKMGFDEERLRQINPRLITASINGYGSTGPYVERPAFDFVIQAMSGFMSTNGTADGEPLRSGPPVTDLVAGLYCAFGIVSALQARNNTGRGQRVEASMMDGIISLFAYLASDHLATGVVPRRAGNHHPIAAPYGLFTASDGELAVAPSTEVILRRFLRVLGMEGVLEDPRFSSNALRMQNHAALDALINARMEGESRQAWMDRLNAAGVPCGLVQDVGEALSDPQVLHREMVVDVEHPGHGTVRMLGFPVKLSETPCRMRHPAPDHGAHTEEVLAEWCGEDRPRAGGP</sequence>
<keyword evidence="1 2" id="KW-0808">Transferase</keyword>
<dbReference type="RefSeq" id="WP_207415400.1">
    <property type="nucleotide sequence ID" value="NZ_CP061179.1"/>
</dbReference>
<dbReference type="EMBL" id="JACTNG010000001">
    <property type="protein sequence ID" value="MBO1078014.1"/>
    <property type="molecule type" value="Genomic_DNA"/>
</dbReference>
<dbReference type="Pfam" id="PF02515">
    <property type="entry name" value="CoA_transf_3"/>
    <property type="match status" value="1"/>
</dbReference>
<evidence type="ECO:0000256" key="1">
    <source>
        <dbReference type="ARBA" id="ARBA00022679"/>
    </source>
</evidence>
<dbReference type="InterPro" id="IPR003673">
    <property type="entry name" value="CoA-Trfase_fam_III"/>
</dbReference>
<name>A0ABS3KKM0_9PROT</name>
<comment type="caution">
    <text evidence="2">The sequence shown here is derived from an EMBL/GenBank/DDBJ whole genome shotgun (WGS) entry which is preliminary data.</text>
</comment>
<dbReference type="PANTHER" id="PTHR48207">
    <property type="entry name" value="SUCCINATE--HYDROXYMETHYLGLUTARATE COA-TRANSFERASE"/>
    <property type="match status" value="1"/>
</dbReference>